<feature type="transmembrane region" description="Helical" evidence="1">
    <location>
        <begin position="144"/>
        <end position="160"/>
    </location>
</feature>
<feature type="transmembrane region" description="Helical" evidence="1">
    <location>
        <begin position="167"/>
        <end position="185"/>
    </location>
</feature>
<protein>
    <recommendedName>
        <fullName evidence="2">Sphingomyelin synthase-like domain-containing protein</fullName>
    </recommendedName>
</protein>
<evidence type="ECO:0000256" key="1">
    <source>
        <dbReference type="SAM" id="Phobius"/>
    </source>
</evidence>
<keyword evidence="4" id="KW-1185">Reference proteome</keyword>
<keyword evidence="1" id="KW-0472">Membrane</keyword>
<organism evidence="3 4">
    <name type="scientific">Mucilaginibacter myungsuensis</name>
    <dbReference type="NCBI Taxonomy" id="649104"/>
    <lineage>
        <taxon>Bacteria</taxon>
        <taxon>Pseudomonadati</taxon>
        <taxon>Bacteroidota</taxon>
        <taxon>Sphingobacteriia</taxon>
        <taxon>Sphingobacteriales</taxon>
        <taxon>Sphingobacteriaceae</taxon>
        <taxon>Mucilaginibacter</taxon>
    </lineage>
</organism>
<reference evidence="3" key="1">
    <citation type="submission" date="2020-10" db="EMBL/GenBank/DDBJ databases">
        <title>Mucilaginibacter mali sp. nov., isolated from rhizosphere soil of apple orchard.</title>
        <authorList>
            <person name="Lee J.-S."/>
            <person name="Kim H.S."/>
            <person name="Kim J.-S."/>
        </authorList>
    </citation>
    <scope>NUCLEOTIDE SEQUENCE</scope>
    <source>
        <strain evidence="3">KCTC 22746</strain>
    </source>
</reference>
<feature type="transmembrane region" description="Helical" evidence="1">
    <location>
        <begin position="92"/>
        <end position="115"/>
    </location>
</feature>
<keyword evidence="1" id="KW-1133">Transmembrane helix</keyword>
<evidence type="ECO:0000313" key="4">
    <source>
        <dbReference type="Proteomes" id="UP000622475"/>
    </source>
</evidence>
<gene>
    <name evidence="3" type="ORF">IRJ16_16895</name>
</gene>
<dbReference type="AlphaFoldDB" id="A0A929KZY7"/>
<feature type="domain" description="Sphingomyelin synthase-like" evidence="2">
    <location>
        <begin position="143"/>
        <end position="204"/>
    </location>
</feature>
<feature type="transmembrane region" description="Helical" evidence="1">
    <location>
        <begin position="21"/>
        <end position="44"/>
    </location>
</feature>
<evidence type="ECO:0000313" key="3">
    <source>
        <dbReference type="EMBL" id="MBE9663568.1"/>
    </source>
</evidence>
<dbReference type="Proteomes" id="UP000622475">
    <property type="component" value="Unassembled WGS sequence"/>
</dbReference>
<feature type="transmembrane region" description="Helical" evidence="1">
    <location>
        <begin position="64"/>
        <end position="85"/>
    </location>
</feature>
<proteinExistence type="predicted"/>
<dbReference type="InterPro" id="IPR025749">
    <property type="entry name" value="Sphingomyelin_synth-like_dom"/>
</dbReference>
<sequence>MSKVNTIGRKESWKSFLSSSVARFELIGGSVLVAILLGAMPFFFNSIEKRPGIRLNDWVLDQIPAHNVSFLIFAIIWGMGALALVRAAKRPGMYVTFVWAYSFIILVRFCTISMIKLDPPAGLINLVDPITGLFYGGNVITKDLFFSGHTATLFLIFLTLQKKTDRIIGLIAVIAVGILLLVQHVHYTLDVIVAPIAVYPIFKLVKAMLGDHSPANERK</sequence>
<evidence type="ECO:0000259" key="2">
    <source>
        <dbReference type="Pfam" id="PF14360"/>
    </source>
</evidence>
<dbReference type="EMBL" id="JADFFL010000007">
    <property type="protein sequence ID" value="MBE9663568.1"/>
    <property type="molecule type" value="Genomic_DNA"/>
</dbReference>
<name>A0A929KZY7_9SPHI</name>
<accession>A0A929KZY7</accession>
<comment type="caution">
    <text evidence="3">The sequence shown here is derived from an EMBL/GenBank/DDBJ whole genome shotgun (WGS) entry which is preliminary data.</text>
</comment>
<dbReference type="Pfam" id="PF14360">
    <property type="entry name" value="PAP2_C"/>
    <property type="match status" value="1"/>
</dbReference>
<keyword evidence="1" id="KW-0812">Transmembrane</keyword>